<dbReference type="EMBL" id="CP063982">
    <property type="protein sequence ID" value="UOD51344.1"/>
    <property type="molecule type" value="Genomic_DNA"/>
</dbReference>
<organism evidence="2 3">
    <name type="scientific">Orrella daihaiensis</name>
    <dbReference type="NCBI Taxonomy" id="2782176"/>
    <lineage>
        <taxon>Bacteria</taxon>
        <taxon>Pseudomonadati</taxon>
        <taxon>Pseudomonadota</taxon>
        <taxon>Betaproteobacteria</taxon>
        <taxon>Burkholderiales</taxon>
        <taxon>Alcaligenaceae</taxon>
        <taxon>Orrella</taxon>
    </lineage>
</organism>
<evidence type="ECO:0000313" key="3">
    <source>
        <dbReference type="Proteomes" id="UP000831607"/>
    </source>
</evidence>
<sequence>MPKATVTLPNTDQVKARLNEPVQLLVVCYCAAWCDTCTLYRDRFETLAAQHPAHAFVWIDIEDHPELLGDEDIENFPTLMIERAGKVLFFGTMLPHIQQLERLIQTLANDPAAAAQSTGLPDVRAMLAKT</sequence>
<protein>
    <submittedName>
        <fullName evidence="2">Thioredoxin family protein</fullName>
    </submittedName>
</protein>
<gene>
    <name evidence="2" type="ORF">DHf2319_05780</name>
</gene>
<dbReference type="InterPro" id="IPR013766">
    <property type="entry name" value="Thioredoxin_domain"/>
</dbReference>
<name>A0ABY4ALZ8_9BURK</name>
<dbReference type="Gene3D" id="3.40.30.10">
    <property type="entry name" value="Glutaredoxin"/>
    <property type="match status" value="1"/>
</dbReference>
<accession>A0ABY4ALZ8</accession>
<dbReference type="RefSeq" id="WP_243479808.1">
    <property type="nucleotide sequence ID" value="NZ_CP063982.1"/>
</dbReference>
<dbReference type="Proteomes" id="UP000831607">
    <property type="component" value="Chromosome"/>
</dbReference>
<reference evidence="2 3" key="1">
    <citation type="submission" date="2020-11" db="EMBL/GenBank/DDBJ databases">
        <title>Algicoccus daihaiensis sp.nov., isolated from Daihai Lake in Inner Mongolia.</title>
        <authorList>
            <person name="Kai J."/>
        </authorList>
    </citation>
    <scope>NUCLEOTIDE SEQUENCE [LARGE SCALE GENOMIC DNA]</scope>
    <source>
        <strain evidence="3">f23</strain>
    </source>
</reference>
<dbReference type="InterPro" id="IPR036249">
    <property type="entry name" value="Thioredoxin-like_sf"/>
</dbReference>
<dbReference type="CDD" id="cd02947">
    <property type="entry name" value="TRX_family"/>
    <property type="match status" value="1"/>
</dbReference>
<dbReference type="Pfam" id="PF00085">
    <property type="entry name" value="Thioredoxin"/>
    <property type="match status" value="1"/>
</dbReference>
<evidence type="ECO:0000259" key="1">
    <source>
        <dbReference type="PROSITE" id="PS51352"/>
    </source>
</evidence>
<dbReference type="SUPFAM" id="SSF52833">
    <property type="entry name" value="Thioredoxin-like"/>
    <property type="match status" value="1"/>
</dbReference>
<dbReference type="PROSITE" id="PS51352">
    <property type="entry name" value="THIOREDOXIN_2"/>
    <property type="match status" value="1"/>
</dbReference>
<proteinExistence type="predicted"/>
<evidence type="ECO:0000313" key="2">
    <source>
        <dbReference type="EMBL" id="UOD51344.1"/>
    </source>
</evidence>
<feature type="domain" description="Thioredoxin" evidence="1">
    <location>
        <begin position="1"/>
        <end position="109"/>
    </location>
</feature>
<keyword evidence="3" id="KW-1185">Reference proteome</keyword>